<reference evidence="2 3" key="1">
    <citation type="journal article" date="2003" name="Nature">
        <title>The genome of a motile marine Synechococcus.</title>
        <authorList>
            <person name="Palenik B."/>
            <person name="Brahamsha B."/>
            <person name="Larimer F."/>
            <person name="Land M."/>
            <person name="Hauser L."/>
            <person name="Chain P."/>
            <person name="Lamerdin J."/>
            <person name="Regala W."/>
            <person name="Allen E.A."/>
            <person name="McCarren J."/>
            <person name="Paulsen I."/>
            <person name="Dufresne A."/>
            <person name="Partensky F."/>
            <person name="Webb E."/>
            <person name="Waterbury J."/>
        </authorList>
    </citation>
    <scope>NUCLEOTIDE SEQUENCE [LARGE SCALE GENOMIC DNA]</scope>
    <source>
        <strain evidence="2 3">WH8102</strain>
    </source>
</reference>
<dbReference type="HOGENOM" id="CLU_112034_1_0_3"/>
<evidence type="ECO:0008006" key="4">
    <source>
        <dbReference type="Google" id="ProtNLM"/>
    </source>
</evidence>
<dbReference type="EMBL" id="BX569692">
    <property type="protein sequence ID" value="CAE07901.1"/>
    <property type="molecule type" value="Genomic_DNA"/>
</dbReference>
<gene>
    <name evidence="2" type="ordered locus">SYNW1386</name>
</gene>
<dbReference type="Proteomes" id="UP000001422">
    <property type="component" value="Chromosome"/>
</dbReference>
<dbReference type="STRING" id="84588.SYNW1386"/>
<feature type="signal peptide" evidence="1">
    <location>
        <begin position="1"/>
        <end position="26"/>
    </location>
</feature>
<dbReference type="AlphaFoldDB" id="Q7U6F2"/>
<dbReference type="KEGG" id="syw:SYNW1386"/>
<proteinExistence type="predicted"/>
<dbReference type="Pfam" id="PF04214">
    <property type="entry name" value="DUF411"/>
    <property type="match status" value="1"/>
</dbReference>
<keyword evidence="1" id="KW-0732">Signal</keyword>
<protein>
    <recommendedName>
        <fullName evidence="4">DUF411 domain-containing protein</fullName>
    </recommendedName>
</protein>
<dbReference type="InterPro" id="IPR007332">
    <property type="entry name" value="DUF411"/>
</dbReference>
<keyword evidence="3" id="KW-1185">Reference proteome</keyword>
<dbReference type="RefSeq" id="WP_011128250.1">
    <property type="nucleotide sequence ID" value="NC_005070.1"/>
</dbReference>
<evidence type="ECO:0000313" key="3">
    <source>
        <dbReference type="Proteomes" id="UP000001422"/>
    </source>
</evidence>
<dbReference type="eggNOG" id="COG3019">
    <property type="taxonomic scope" value="Bacteria"/>
</dbReference>
<evidence type="ECO:0000313" key="2">
    <source>
        <dbReference type="EMBL" id="CAE07901.1"/>
    </source>
</evidence>
<organism evidence="2 3">
    <name type="scientific">Parasynechococcus marenigrum (strain WH8102)</name>
    <dbReference type="NCBI Taxonomy" id="84588"/>
    <lineage>
        <taxon>Bacteria</taxon>
        <taxon>Bacillati</taxon>
        <taxon>Cyanobacteriota</taxon>
        <taxon>Cyanophyceae</taxon>
        <taxon>Synechococcales</taxon>
        <taxon>Prochlorococcaceae</taxon>
        <taxon>Parasynechococcus</taxon>
        <taxon>Parasynechococcus marenigrum</taxon>
    </lineage>
</organism>
<feature type="chain" id="PRO_5004295192" description="DUF411 domain-containing protein" evidence="1">
    <location>
        <begin position="27"/>
        <end position="167"/>
    </location>
</feature>
<evidence type="ECO:0000256" key="1">
    <source>
        <dbReference type="SAM" id="SignalP"/>
    </source>
</evidence>
<sequence>MAWTTLAPCGAVLAALLLCAPALVQAHGDAKGPSVMPATSEATGPAMTIYRSASCGCCTQWGEHIAAAGFRINDQVNDDMDRVKQANGIAPDQASCHTAIVEGYVIEGHVPASSIQRLLAERPDIRGMAVPGMPIGSPGMEVKGRTADPVAVMAIAHDGSTTVFDRY</sequence>
<name>Q7U6F2_PARMW</name>
<accession>Q7U6F2</accession>